<dbReference type="EMBL" id="CM041550">
    <property type="protein sequence ID" value="KAI3356134.1"/>
    <property type="molecule type" value="Genomic_DNA"/>
</dbReference>
<gene>
    <name evidence="1" type="ORF">L3Q82_017391</name>
</gene>
<proteinExistence type="predicted"/>
<evidence type="ECO:0000313" key="2">
    <source>
        <dbReference type="Proteomes" id="UP000831701"/>
    </source>
</evidence>
<accession>A0ACB8VKS3</accession>
<comment type="caution">
    <text evidence="1">The sequence shown here is derived from an EMBL/GenBank/DDBJ whole genome shotgun (WGS) entry which is preliminary data.</text>
</comment>
<reference evidence="1" key="1">
    <citation type="submission" date="2022-04" db="EMBL/GenBank/DDBJ databases">
        <title>Jade perch genome.</title>
        <authorList>
            <person name="Chao B."/>
        </authorList>
    </citation>
    <scope>NUCLEOTIDE SEQUENCE</scope>
    <source>
        <strain evidence="1">CB-2022</strain>
    </source>
</reference>
<sequence length="685" mass="77550">MEHTLIRYADLSEQAFVSINSPLNFLNLAANIFFACCLVLQPCGRQRLKQPVKTLLGSLVWCSVLCSVSLTSTYWLSKESSFKMFAVSYAISLYYVYNSMTCSVWLNFYYYIQIVPSQRALLIWVKRNIRSVISVALALDAMLFALSCAVVLAEMLMFSGFTHVNGTWTVDRFDDLFITGQACLFAIRIYMFICLCVMMVSSFSTVHYLHRHIQSVVHGGSSFSTLRIQSQMRVTITGISQGVLYFLCTAYYFLDSGLSYFSQHFVFSVWINFTVTSLYISGTTINLGIGQATFRQRIVNMWKALRALAGIGVVTHDMTKHSIHLTSGEIANLECLTGLICLRTTREEDAKRETANRIKMNYLTHVLINGPLVILNILANAFYTFCMVRPLHGGRIKQPLKLLLASLIFSTITYMVSMPVLLFSRRQVENDALLHLSNVMFMGSLSTTLTSSVWLNFFYWTQIVPAQRAPFIWIKRNIKPIIYWIWVVEKIAIMFNFTVFLDSADRFGFSSNDTVDHDMLPPASALSERLVGIEIILVFLRKAHFFVCLCVMVMSSSSTVVYLSRHMRRMIANGQSTSCPQFRGQVRVTVTGILQGVLYSFCWAVWTVYSFTEKTSPTSCTSLIIFTTINLYMSGNTVSLGAGQSVFRQRAADVWLRAAQCCNSQSKEGDTEDRTRRPASDLTKT</sequence>
<protein>
    <submittedName>
        <fullName evidence="1">Uncharacterized protein</fullName>
    </submittedName>
</protein>
<dbReference type="Proteomes" id="UP000831701">
    <property type="component" value="Chromosome 20"/>
</dbReference>
<name>A0ACB8VKS3_9TELE</name>
<evidence type="ECO:0000313" key="1">
    <source>
        <dbReference type="EMBL" id="KAI3356134.1"/>
    </source>
</evidence>
<organism evidence="1 2">
    <name type="scientific">Scortum barcoo</name>
    <name type="common">barcoo grunter</name>
    <dbReference type="NCBI Taxonomy" id="214431"/>
    <lineage>
        <taxon>Eukaryota</taxon>
        <taxon>Metazoa</taxon>
        <taxon>Chordata</taxon>
        <taxon>Craniata</taxon>
        <taxon>Vertebrata</taxon>
        <taxon>Euteleostomi</taxon>
        <taxon>Actinopterygii</taxon>
        <taxon>Neopterygii</taxon>
        <taxon>Teleostei</taxon>
        <taxon>Neoteleostei</taxon>
        <taxon>Acanthomorphata</taxon>
        <taxon>Eupercaria</taxon>
        <taxon>Centrarchiformes</taxon>
        <taxon>Terapontoidei</taxon>
        <taxon>Terapontidae</taxon>
        <taxon>Scortum</taxon>
    </lineage>
</organism>
<keyword evidence="2" id="KW-1185">Reference proteome</keyword>